<dbReference type="PANTHER" id="PTHR38705:SF1">
    <property type="entry name" value="PROTEIN RDS1"/>
    <property type="match status" value="1"/>
</dbReference>
<feature type="compositionally biased region" description="Gly residues" evidence="1">
    <location>
        <begin position="453"/>
        <end position="465"/>
    </location>
</feature>
<evidence type="ECO:0000256" key="1">
    <source>
        <dbReference type="SAM" id="MobiDB-lite"/>
    </source>
</evidence>
<organism evidence="3">
    <name type="scientific">Ajellomyces dermatitidis (strain ATCC 18188 / CBS 674.68)</name>
    <name type="common">Blastomyces dermatitidis</name>
    <dbReference type="NCBI Taxonomy" id="653446"/>
    <lineage>
        <taxon>Eukaryota</taxon>
        <taxon>Fungi</taxon>
        <taxon>Dikarya</taxon>
        <taxon>Ascomycota</taxon>
        <taxon>Pezizomycotina</taxon>
        <taxon>Eurotiomycetes</taxon>
        <taxon>Eurotiomycetidae</taxon>
        <taxon>Onygenales</taxon>
        <taxon>Ajellomycetaceae</taxon>
        <taxon>Blastomyces</taxon>
    </lineage>
</organism>
<keyword evidence="2" id="KW-0732">Signal</keyword>
<sequence length="520" mass="55000">MSLKQTVIGLLASAYAIIVVSAQRSITYADGIVVPASVPTVTGIDVSRGSFTGTPTVTGALSGTAILGTAISPKPAPSNATTYPSDGRLHDPQPAPYVPGGGLGTNGTMPVYNAKSDYDFQSLALALYFKWIELDLLDYGLSHFSQKELTNANLSSEDRYLISFMSEQVVGHATMLTNILGRAAPKQCNYNYPNFTDVREWLDFSQKLIRNNEAGVYGFLPHLTSREAAALVLRSVTVTARQQVIFRQFEGLFPMPVWFEVGIPQSWAWSLLAPYIASCPTTNQSRLVWQNFPALRVLSQPNPFRTNGSAAVNETLGPWLNSANFTEIPPRQRCNVSECGPAITQNRSIPLSRPGRPVRLQWEAPGKPVGPGNGYVTHSSAAGPPAFVAWVTQLNVTYSPLTDVVMMGGGVGNATNSTTGGGGGGGRGGRGSGRRAHGRIEFLDPRQVSDNGTTGGGGGGGGAAGSGLTIQPDLSTYEGDPAINGTIFIALTDSNPFLTPFNLSLINPHVVAGPAVYQAG</sequence>
<protein>
    <submittedName>
        <fullName evidence="3">Rds1</fullName>
    </submittedName>
</protein>
<dbReference type="InterPro" id="IPR039254">
    <property type="entry name" value="Rds1"/>
</dbReference>
<gene>
    <name evidence="3" type="ORF">BDDG_05501</name>
</gene>
<dbReference type="Pfam" id="PF13668">
    <property type="entry name" value="Ferritin_2"/>
    <property type="match status" value="1"/>
</dbReference>
<feature type="compositionally biased region" description="Gly residues" evidence="1">
    <location>
        <begin position="419"/>
        <end position="431"/>
    </location>
</feature>
<dbReference type="EMBL" id="GG749435">
    <property type="protein sequence ID" value="EGE82557.1"/>
    <property type="molecule type" value="Genomic_DNA"/>
</dbReference>
<feature type="chain" id="PRO_5003289966" evidence="2">
    <location>
        <begin position="23"/>
        <end position="520"/>
    </location>
</feature>
<dbReference type="PANTHER" id="PTHR38705">
    <property type="entry name" value="PROTEIN RDS1"/>
    <property type="match status" value="1"/>
</dbReference>
<name>F2TH44_AJEDA</name>
<evidence type="ECO:0000313" key="3">
    <source>
        <dbReference type="EMBL" id="EGE82557.1"/>
    </source>
</evidence>
<feature type="signal peptide" evidence="2">
    <location>
        <begin position="1"/>
        <end position="22"/>
    </location>
</feature>
<dbReference type="OrthoDB" id="2098436at2759"/>
<accession>F2TH44</accession>
<dbReference type="HOGENOM" id="CLU_028606_2_0_1"/>
<dbReference type="AlphaFoldDB" id="F2TH44"/>
<dbReference type="Proteomes" id="UP000007802">
    <property type="component" value="Unassembled WGS sequence"/>
</dbReference>
<proteinExistence type="predicted"/>
<reference evidence="3" key="1">
    <citation type="submission" date="2010-03" db="EMBL/GenBank/DDBJ databases">
        <title>Annotation of Blastomyces dermatitidis strain ATCC 18188.</title>
        <authorList>
            <consortium name="The Broad Institute Genome Sequencing Platform"/>
            <consortium name="Broad Institute Genome Sequencing Center for Infectious Disease."/>
            <person name="Cuomo C."/>
            <person name="Klein B."/>
            <person name="Sullivan T."/>
            <person name="Heitman J."/>
            <person name="Young S."/>
            <person name="Zeng Q."/>
            <person name="Gargeya S."/>
            <person name="Alvarado L."/>
            <person name="Berlin A.M."/>
            <person name="Chapman S.B."/>
            <person name="Chen Z."/>
            <person name="Freedman E."/>
            <person name="Gellesch M."/>
            <person name="Goldberg J."/>
            <person name="Griggs A."/>
            <person name="Gujja S."/>
            <person name="Heilman E."/>
            <person name="Heiman D."/>
            <person name="Howarth C."/>
            <person name="Mehta T."/>
            <person name="Neiman D."/>
            <person name="Pearson M."/>
            <person name="Roberts A."/>
            <person name="Saif S."/>
            <person name="Shea T."/>
            <person name="Shenoy N."/>
            <person name="Sisk P."/>
            <person name="Stolte C."/>
            <person name="Sykes S."/>
            <person name="White J."/>
            <person name="Yandava C."/>
            <person name="Haas B."/>
            <person name="Nusbaum C."/>
            <person name="Birren B."/>
        </authorList>
    </citation>
    <scope>NUCLEOTIDE SEQUENCE [LARGE SCALE GENOMIC DNA]</scope>
    <source>
        <strain evidence="3">ATCC 18188</strain>
    </source>
</reference>
<feature type="region of interest" description="Disordered" evidence="1">
    <location>
        <begin position="414"/>
        <end position="467"/>
    </location>
</feature>
<evidence type="ECO:0000256" key="2">
    <source>
        <dbReference type="SAM" id="SignalP"/>
    </source>
</evidence>